<gene>
    <name evidence="2" type="ORF">OHK93_003212</name>
</gene>
<feature type="region of interest" description="Disordered" evidence="1">
    <location>
        <begin position="28"/>
        <end position="127"/>
    </location>
</feature>
<comment type="caution">
    <text evidence="2">The sequence shown here is derived from an EMBL/GenBank/DDBJ whole genome shotgun (WGS) entry which is preliminary data.</text>
</comment>
<accession>A0AA43TUH2</accession>
<reference evidence="2" key="1">
    <citation type="journal article" date="2023" name="Genome Biol. Evol.">
        <title>First Whole Genome Sequence and Flow Cytometry Genome Size Data for the Lichen-Forming Fungus Ramalina farinacea (Ascomycota).</title>
        <authorList>
            <person name="Llewellyn T."/>
            <person name="Mian S."/>
            <person name="Hill R."/>
            <person name="Leitch I.J."/>
            <person name="Gaya E."/>
        </authorList>
    </citation>
    <scope>NUCLEOTIDE SEQUENCE</scope>
    <source>
        <strain evidence="2">LIQ254RAFAR</strain>
    </source>
</reference>
<feature type="compositionally biased region" description="Basic and acidic residues" evidence="1">
    <location>
        <begin position="91"/>
        <end position="102"/>
    </location>
</feature>
<dbReference type="EMBL" id="JAPUFD010000016">
    <property type="protein sequence ID" value="MDI1492001.1"/>
    <property type="molecule type" value="Genomic_DNA"/>
</dbReference>
<dbReference type="AlphaFoldDB" id="A0AA43TUH2"/>
<protein>
    <submittedName>
        <fullName evidence="2">Uncharacterized protein</fullName>
    </submittedName>
</protein>
<dbReference type="Proteomes" id="UP001161017">
    <property type="component" value="Unassembled WGS sequence"/>
</dbReference>
<evidence type="ECO:0000256" key="1">
    <source>
        <dbReference type="SAM" id="MobiDB-lite"/>
    </source>
</evidence>
<sequence>MAAPEAAPSWEVVDSAFEFDLPRPQHIPRAWERAPKSPHRAHQKGRKLWKRPVPRALGGPDCPQADQNRDERRALADLSNNTPRAVKKLRIKDQDAARETKGTRGSRYLATLRDITQSTPRSKAAFH</sequence>
<evidence type="ECO:0000313" key="3">
    <source>
        <dbReference type="Proteomes" id="UP001161017"/>
    </source>
</evidence>
<organism evidence="2 3">
    <name type="scientific">Ramalina farinacea</name>
    <dbReference type="NCBI Taxonomy" id="258253"/>
    <lineage>
        <taxon>Eukaryota</taxon>
        <taxon>Fungi</taxon>
        <taxon>Dikarya</taxon>
        <taxon>Ascomycota</taxon>
        <taxon>Pezizomycotina</taxon>
        <taxon>Lecanoromycetes</taxon>
        <taxon>OSLEUM clade</taxon>
        <taxon>Lecanoromycetidae</taxon>
        <taxon>Lecanorales</taxon>
        <taxon>Lecanorineae</taxon>
        <taxon>Ramalinaceae</taxon>
        <taxon>Ramalina</taxon>
    </lineage>
</organism>
<keyword evidence="3" id="KW-1185">Reference proteome</keyword>
<name>A0AA43TUH2_9LECA</name>
<proteinExistence type="predicted"/>
<feature type="compositionally biased region" description="Basic residues" evidence="1">
    <location>
        <begin position="36"/>
        <end position="53"/>
    </location>
</feature>
<evidence type="ECO:0000313" key="2">
    <source>
        <dbReference type="EMBL" id="MDI1492001.1"/>
    </source>
</evidence>